<dbReference type="AlphaFoldDB" id="A0A2P5WNG8"/>
<reference evidence="2 3" key="1">
    <citation type="submission" date="2015-01" db="EMBL/GenBank/DDBJ databases">
        <title>Genome of allotetraploid Gossypium barbadense reveals genomic plasticity and fiber elongation in cotton evolution.</title>
        <authorList>
            <person name="Chen X."/>
            <person name="Liu X."/>
            <person name="Zhao B."/>
            <person name="Zheng H."/>
            <person name="Hu Y."/>
            <person name="Lu G."/>
            <person name="Yang C."/>
            <person name="Chen J."/>
            <person name="Shan C."/>
            <person name="Zhang L."/>
            <person name="Zhou Y."/>
            <person name="Wang L."/>
            <person name="Guo W."/>
            <person name="Bai Y."/>
            <person name="Ruan J."/>
            <person name="Shangguan X."/>
            <person name="Mao Y."/>
            <person name="Jiang J."/>
            <person name="Zhu Y."/>
            <person name="Lei J."/>
            <person name="Kang H."/>
            <person name="Chen S."/>
            <person name="He X."/>
            <person name="Wang R."/>
            <person name="Wang Y."/>
            <person name="Chen J."/>
            <person name="Wang L."/>
            <person name="Yu S."/>
            <person name="Wang B."/>
            <person name="Wei J."/>
            <person name="Song S."/>
            <person name="Lu X."/>
            <person name="Gao Z."/>
            <person name="Gu W."/>
            <person name="Deng X."/>
            <person name="Ma D."/>
            <person name="Wang S."/>
            <person name="Liang W."/>
            <person name="Fang L."/>
            <person name="Cai C."/>
            <person name="Zhu X."/>
            <person name="Zhou B."/>
            <person name="Zhang Y."/>
            <person name="Chen Z."/>
            <person name="Xu S."/>
            <person name="Zhu R."/>
            <person name="Wang S."/>
            <person name="Zhang T."/>
            <person name="Zhao G."/>
        </authorList>
    </citation>
    <scope>NUCLEOTIDE SEQUENCE [LARGE SCALE GENOMIC DNA]</scope>
    <source>
        <strain evidence="3">cv. Xinhai21</strain>
        <tissue evidence="2">Leaf</tissue>
    </source>
</reference>
<feature type="compositionally biased region" description="Basic and acidic residues" evidence="1">
    <location>
        <begin position="47"/>
        <end position="67"/>
    </location>
</feature>
<sequence length="242" mass="27565">MSEEQTQTPGRRRSQAEGGLYKVEGEAERRKSQNPPKVQTNESPTKPAKEKPKGKSNDRTREIDASRKRTTPGGTERNEQGRRDQRRAEKPKRSTSNARRRTKTRTEEGRNHGREKKERQHKPYNPQVPNRPRARRPSAQEVGTAGPGSKEKQRPTHRTTKKRTARENGGKTERAGDEGEDKQRENRGNPKTRQPKETNRPESKSKGGRKRRAANDQGRKASGRGAKATHGHRRQKAKQKNT</sequence>
<evidence type="ECO:0000313" key="2">
    <source>
        <dbReference type="EMBL" id="PPR92633.1"/>
    </source>
</evidence>
<dbReference type="EMBL" id="KZ667023">
    <property type="protein sequence ID" value="PPR92633.1"/>
    <property type="molecule type" value="Genomic_DNA"/>
</dbReference>
<feature type="compositionally biased region" description="Basic and acidic residues" evidence="1">
    <location>
        <begin position="165"/>
        <end position="205"/>
    </location>
</feature>
<feature type="region of interest" description="Disordered" evidence="1">
    <location>
        <begin position="1"/>
        <end position="242"/>
    </location>
</feature>
<name>A0A2P5WNG8_GOSBA</name>
<feature type="compositionally biased region" description="Basic and acidic residues" evidence="1">
    <location>
        <begin position="76"/>
        <end position="92"/>
    </location>
</feature>
<evidence type="ECO:0000313" key="3">
    <source>
        <dbReference type="Proteomes" id="UP000239757"/>
    </source>
</evidence>
<protein>
    <submittedName>
        <fullName evidence="2">Uncharacterized protein</fullName>
    </submittedName>
</protein>
<evidence type="ECO:0000256" key="1">
    <source>
        <dbReference type="SAM" id="MobiDB-lite"/>
    </source>
</evidence>
<feature type="compositionally biased region" description="Basic residues" evidence="1">
    <location>
        <begin position="227"/>
        <end position="242"/>
    </location>
</feature>
<gene>
    <name evidence="2" type="ORF">GOBAR_AA28039</name>
</gene>
<organism evidence="2 3">
    <name type="scientific">Gossypium barbadense</name>
    <name type="common">Sea Island cotton</name>
    <name type="synonym">Hibiscus barbadensis</name>
    <dbReference type="NCBI Taxonomy" id="3634"/>
    <lineage>
        <taxon>Eukaryota</taxon>
        <taxon>Viridiplantae</taxon>
        <taxon>Streptophyta</taxon>
        <taxon>Embryophyta</taxon>
        <taxon>Tracheophyta</taxon>
        <taxon>Spermatophyta</taxon>
        <taxon>Magnoliopsida</taxon>
        <taxon>eudicotyledons</taxon>
        <taxon>Gunneridae</taxon>
        <taxon>Pentapetalae</taxon>
        <taxon>rosids</taxon>
        <taxon>malvids</taxon>
        <taxon>Malvales</taxon>
        <taxon>Malvaceae</taxon>
        <taxon>Malvoideae</taxon>
        <taxon>Gossypium</taxon>
    </lineage>
</organism>
<feature type="compositionally biased region" description="Basic residues" evidence="1">
    <location>
        <begin position="155"/>
        <end position="164"/>
    </location>
</feature>
<feature type="compositionally biased region" description="Polar residues" evidence="1">
    <location>
        <begin position="33"/>
        <end position="44"/>
    </location>
</feature>
<proteinExistence type="predicted"/>
<accession>A0A2P5WNG8</accession>
<dbReference type="Proteomes" id="UP000239757">
    <property type="component" value="Unassembled WGS sequence"/>
</dbReference>
<feature type="compositionally biased region" description="Basic and acidic residues" evidence="1">
    <location>
        <begin position="104"/>
        <end position="118"/>
    </location>
</feature>